<evidence type="ECO:0000256" key="2">
    <source>
        <dbReference type="SAM" id="Phobius"/>
    </source>
</evidence>
<feature type="compositionally biased region" description="Basic and acidic residues" evidence="1">
    <location>
        <begin position="26"/>
        <end position="39"/>
    </location>
</feature>
<feature type="region of interest" description="Disordered" evidence="1">
    <location>
        <begin position="1"/>
        <end position="148"/>
    </location>
</feature>
<evidence type="ECO:0000256" key="1">
    <source>
        <dbReference type="SAM" id="MobiDB-lite"/>
    </source>
</evidence>
<dbReference type="InterPro" id="IPR036366">
    <property type="entry name" value="PGBDSf"/>
</dbReference>
<name>A0A937JM71_9ACTN</name>
<dbReference type="InterPro" id="IPR036365">
    <property type="entry name" value="PGBD-like_sf"/>
</dbReference>
<dbReference type="RefSeq" id="WP_201831290.1">
    <property type="nucleotide sequence ID" value="NZ_JAERRK010000001.1"/>
</dbReference>
<feature type="region of interest" description="Disordered" evidence="1">
    <location>
        <begin position="322"/>
        <end position="342"/>
    </location>
</feature>
<dbReference type="EMBL" id="JAERRK010000001">
    <property type="protein sequence ID" value="MBL1080967.1"/>
    <property type="molecule type" value="Genomic_DNA"/>
</dbReference>
<gene>
    <name evidence="4" type="ORF">JK359_03090</name>
</gene>
<dbReference type="Proteomes" id="UP000661858">
    <property type="component" value="Unassembled WGS sequence"/>
</dbReference>
<feature type="transmembrane region" description="Helical" evidence="2">
    <location>
        <begin position="150"/>
        <end position="173"/>
    </location>
</feature>
<feature type="compositionally biased region" description="Gly residues" evidence="1">
    <location>
        <begin position="105"/>
        <end position="117"/>
    </location>
</feature>
<dbReference type="InterPro" id="IPR002477">
    <property type="entry name" value="Peptidoglycan-bd-like"/>
</dbReference>
<accession>A0A937JM71</accession>
<dbReference type="SUPFAM" id="SSF47090">
    <property type="entry name" value="PGBD-like"/>
    <property type="match status" value="1"/>
</dbReference>
<feature type="domain" description="Peptidoglycan binding-like" evidence="3">
    <location>
        <begin position="274"/>
        <end position="332"/>
    </location>
</feature>
<keyword evidence="2" id="KW-0472">Membrane</keyword>
<dbReference type="Gene3D" id="1.10.101.10">
    <property type="entry name" value="PGBD-like superfamily/PGBD"/>
    <property type="match status" value="1"/>
</dbReference>
<dbReference type="Pfam" id="PF01471">
    <property type="entry name" value="PG_binding_1"/>
    <property type="match status" value="1"/>
</dbReference>
<reference evidence="4" key="1">
    <citation type="submission" date="2021-01" db="EMBL/GenBank/DDBJ databases">
        <title>WGS of actinomycetes isolated from Thailand.</title>
        <authorList>
            <person name="Thawai C."/>
        </authorList>
    </citation>
    <scope>NUCLEOTIDE SEQUENCE</scope>
    <source>
        <strain evidence="4">RCU-197</strain>
    </source>
</reference>
<feature type="compositionally biased region" description="Low complexity" evidence="1">
    <location>
        <begin position="77"/>
        <end position="104"/>
    </location>
</feature>
<dbReference type="AlphaFoldDB" id="A0A937JM71"/>
<comment type="caution">
    <text evidence="4">The sequence shown here is derived from an EMBL/GenBank/DDBJ whole genome shotgun (WGS) entry which is preliminary data.</text>
</comment>
<evidence type="ECO:0000259" key="3">
    <source>
        <dbReference type="Pfam" id="PF01471"/>
    </source>
</evidence>
<proteinExistence type="predicted"/>
<sequence length="342" mass="34843">MSDSEGRTCPECGAPRGTDHSPSCDCTERAAEALRETRTAEAAAAEDFDPLRIRPYVGTPPEPETRSPETPDPTDTPPSGSKTPTPSDSTGTSTGLRDTSSSAGAGTGGRGASGPAGAGTEEGDAAWDAPLLTPDADERRPRRSRRSRRTALLVAGGAAAAVVAAAGFALVSYHTPTHDRAAQEVRERIPDTATLAPASATASAPPVAPRSSAASPSTPADPSPSRVSASPSPTPTPTASGSASGSASPTPSATASGTPLQTPAAAPVLRRGDTGPEVTELQQRLRQLNLYGDRIDGVFTARVEDAVRTYQLARGILGDTLGEYGPATRKSLETETTTPQTP</sequence>
<keyword evidence="2" id="KW-0812">Transmembrane</keyword>
<evidence type="ECO:0000313" key="5">
    <source>
        <dbReference type="Proteomes" id="UP000661858"/>
    </source>
</evidence>
<feature type="compositionally biased region" description="Low complexity" evidence="1">
    <location>
        <begin position="196"/>
        <end position="259"/>
    </location>
</feature>
<protein>
    <submittedName>
        <fullName evidence="4">Peptidoglycan-binding protein</fullName>
    </submittedName>
</protein>
<keyword evidence="2" id="KW-1133">Transmembrane helix</keyword>
<feature type="region of interest" description="Disordered" evidence="1">
    <location>
        <begin position="196"/>
        <end position="272"/>
    </location>
</feature>
<keyword evidence="5" id="KW-1185">Reference proteome</keyword>
<evidence type="ECO:0000313" key="4">
    <source>
        <dbReference type="EMBL" id="MBL1080967.1"/>
    </source>
</evidence>
<organism evidence="4 5">
    <name type="scientific">Streptomyces actinomycinicus</name>
    <dbReference type="NCBI Taxonomy" id="1695166"/>
    <lineage>
        <taxon>Bacteria</taxon>
        <taxon>Bacillati</taxon>
        <taxon>Actinomycetota</taxon>
        <taxon>Actinomycetes</taxon>
        <taxon>Kitasatosporales</taxon>
        <taxon>Streptomycetaceae</taxon>
        <taxon>Streptomyces</taxon>
    </lineage>
</organism>